<proteinExistence type="inferred from homology"/>
<name>A0ABS1SC41_9MICO</name>
<protein>
    <submittedName>
        <fullName evidence="8">Polyprenyl synthetase family protein</fullName>
    </submittedName>
</protein>
<dbReference type="InterPro" id="IPR000092">
    <property type="entry name" value="Polyprenyl_synt"/>
</dbReference>
<evidence type="ECO:0000256" key="2">
    <source>
        <dbReference type="ARBA" id="ARBA00006706"/>
    </source>
</evidence>
<feature type="region of interest" description="Disordered" evidence="7">
    <location>
        <begin position="1"/>
        <end position="27"/>
    </location>
</feature>
<evidence type="ECO:0000256" key="6">
    <source>
        <dbReference type="RuleBase" id="RU004466"/>
    </source>
</evidence>
<organism evidence="8 9">
    <name type="scientific">Leucobacter chromiireducens subsp. solipictus</name>
    <dbReference type="NCBI Taxonomy" id="398235"/>
    <lineage>
        <taxon>Bacteria</taxon>
        <taxon>Bacillati</taxon>
        <taxon>Actinomycetota</taxon>
        <taxon>Actinomycetes</taxon>
        <taxon>Micrococcales</taxon>
        <taxon>Microbacteriaceae</taxon>
        <taxon>Leucobacter</taxon>
    </lineage>
</organism>
<dbReference type="PROSITE" id="PS00723">
    <property type="entry name" value="POLYPRENYL_SYNTHASE_1"/>
    <property type="match status" value="1"/>
</dbReference>
<dbReference type="SFLD" id="SFLDS00005">
    <property type="entry name" value="Isoprenoid_Synthase_Type_I"/>
    <property type="match status" value="1"/>
</dbReference>
<dbReference type="Pfam" id="PF00348">
    <property type="entry name" value="polyprenyl_synt"/>
    <property type="match status" value="1"/>
</dbReference>
<dbReference type="InterPro" id="IPR033749">
    <property type="entry name" value="Polyprenyl_synt_CS"/>
</dbReference>
<comment type="caution">
    <text evidence="8">The sequence shown here is derived from an EMBL/GenBank/DDBJ whole genome shotgun (WGS) entry which is preliminary data.</text>
</comment>
<comment type="similarity">
    <text evidence="2 6">Belongs to the FPP/GGPP synthase family.</text>
</comment>
<keyword evidence="9" id="KW-1185">Reference proteome</keyword>
<reference evidence="8 9" key="1">
    <citation type="submission" date="2018-09" db="EMBL/GenBank/DDBJ databases">
        <title>Comparative genomics of Leucobacter spp.</title>
        <authorList>
            <person name="Reis A.C."/>
            <person name="Kolvenbach B.A."/>
            <person name="Corvini P.F.X."/>
            <person name="Nunes O.C."/>
        </authorList>
    </citation>
    <scope>NUCLEOTIDE SEQUENCE [LARGE SCALE GENOMIC DNA]</scope>
    <source>
        <strain evidence="8 9">TAN 31504</strain>
    </source>
</reference>
<keyword evidence="3 6" id="KW-0808">Transferase</keyword>
<evidence type="ECO:0000313" key="8">
    <source>
        <dbReference type="EMBL" id="MBL3678065.1"/>
    </source>
</evidence>
<gene>
    <name evidence="8" type="ORF">D3230_01935</name>
</gene>
<dbReference type="EMBL" id="QYAC01000001">
    <property type="protein sequence ID" value="MBL3678065.1"/>
    <property type="molecule type" value="Genomic_DNA"/>
</dbReference>
<accession>A0ABS1SC41</accession>
<dbReference type="PANTHER" id="PTHR12001">
    <property type="entry name" value="GERANYLGERANYL PYROPHOSPHATE SYNTHASE"/>
    <property type="match status" value="1"/>
</dbReference>
<dbReference type="SUPFAM" id="SSF48576">
    <property type="entry name" value="Terpenoid synthases"/>
    <property type="match status" value="1"/>
</dbReference>
<sequence>MAAPHQPQLRPEPAPGIRDAGRPHTADTANTAAEVDALLAATVRTMAGIVSDRVARSPWAQDNPAGLPPLTGGKYVRARAFLTAASAYGALHRPGAQDALVGIAAALELLHTASLVHDDIIDASSTRRGAPALHRLTSPATAILVGDQVFALALAHSAPYGVTVTAALTRAFADLCEGQLLESALRWDADALPVLERYGSLKTGALFGAAFELAAHVAGLPDPEQLSARDAGIRLGLAFQFADDLLDIHGDLAELGKDHGADLRNGVPSFPLWLASQQLATEVGLAHPTDLDALAATASSASIDARTRTRIAELVAEARSSLPAAPDPELLEAAIHAVVAVPLSAPAPSTTTESEES</sequence>
<evidence type="ECO:0000256" key="1">
    <source>
        <dbReference type="ARBA" id="ARBA00001946"/>
    </source>
</evidence>
<evidence type="ECO:0000256" key="3">
    <source>
        <dbReference type="ARBA" id="ARBA00022679"/>
    </source>
</evidence>
<dbReference type="Proteomes" id="UP001645859">
    <property type="component" value="Unassembled WGS sequence"/>
</dbReference>
<evidence type="ECO:0000313" key="9">
    <source>
        <dbReference type="Proteomes" id="UP001645859"/>
    </source>
</evidence>
<evidence type="ECO:0000256" key="7">
    <source>
        <dbReference type="SAM" id="MobiDB-lite"/>
    </source>
</evidence>
<dbReference type="RefSeq" id="WP_202343305.1">
    <property type="nucleotide sequence ID" value="NZ_BAAAPI010000016.1"/>
</dbReference>
<comment type="cofactor">
    <cofactor evidence="1">
        <name>Mg(2+)</name>
        <dbReference type="ChEBI" id="CHEBI:18420"/>
    </cofactor>
</comment>
<keyword evidence="4" id="KW-0479">Metal-binding</keyword>
<evidence type="ECO:0000256" key="4">
    <source>
        <dbReference type="ARBA" id="ARBA00022723"/>
    </source>
</evidence>
<keyword evidence="5" id="KW-0460">Magnesium</keyword>
<dbReference type="PANTHER" id="PTHR12001:SF85">
    <property type="entry name" value="SHORT CHAIN ISOPRENYL DIPHOSPHATE SYNTHASE"/>
    <property type="match status" value="1"/>
</dbReference>
<dbReference type="InterPro" id="IPR008949">
    <property type="entry name" value="Isoprenoid_synthase_dom_sf"/>
</dbReference>
<evidence type="ECO:0000256" key="5">
    <source>
        <dbReference type="ARBA" id="ARBA00022842"/>
    </source>
</evidence>
<dbReference type="CDD" id="cd00685">
    <property type="entry name" value="Trans_IPPS_HT"/>
    <property type="match status" value="1"/>
</dbReference>
<dbReference type="Gene3D" id="1.10.600.10">
    <property type="entry name" value="Farnesyl Diphosphate Synthase"/>
    <property type="match status" value="1"/>
</dbReference>